<accession>A0A316YSI7</accession>
<evidence type="ECO:0000256" key="11">
    <source>
        <dbReference type="ARBA" id="ARBA00023002"/>
    </source>
</evidence>
<keyword evidence="7" id="KW-0256">Endoplasmic reticulum</keyword>
<evidence type="ECO:0000313" key="18">
    <source>
        <dbReference type="Proteomes" id="UP000245768"/>
    </source>
</evidence>
<feature type="transmembrane region" description="Helical" evidence="15">
    <location>
        <begin position="289"/>
        <end position="311"/>
    </location>
</feature>
<dbReference type="SMART" id="SM01117">
    <property type="entry name" value="Cyt-b5"/>
    <property type="match status" value="1"/>
</dbReference>
<evidence type="ECO:0000256" key="15">
    <source>
        <dbReference type="SAM" id="Phobius"/>
    </source>
</evidence>
<organism evidence="17 18">
    <name type="scientific">Acaromyces ingoldii</name>
    <dbReference type="NCBI Taxonomy" id="215250"/>
    <lineage>
        <taxon>Eukaryota</taxon>
        <taxon>Fungi</taxon>
        <taxon>Dikarya</taxon>
        <taxon>Basidiomycota</taxon>
        <taxon>Ustilaginomycotina</taxon>
        <taxon>Exobasidiomycetes</taxon>
        <taxon>Exobasidiales</taxon>
        <taxon>Cryptobasidiaceae</taxon>
        <taxon>Acaromyces</taxon>
    </lineage>
</organism>
<dbReference type="GO" id="GO:0005506">
    <property type="term" value="F:iron ion binding"/>
    <property type="evidence" value="ECO:0007669"/>
    <property type="project" value="InterPro"/>
</dbReference>
<evidence type="ECO:0000256" key="14">
    <source>
        <dbReference type="ARBA" id="ARBA00023160"/>
    </source>
</evidence>
<evidence type="ECO:0000256" key="10">
    <source>
        <dbReference type="ARBA" id="ARBA00022989"/>
    </source>
</evidence>
<protein>
    <submittedName>
        <fullName evidence="17">Oxidoreductase</fullName>
    </submittedName>
</protein>
<dbReference type="Proteomes" id="UP000245768">
    <property type="component" value="Unassembled WGS sequence"/>
</dbReference>
<dbReference type="InterPro" id="IPR014430">
    <property type="entry name" value="Scs7"/>
</dbReference>
<comment type="subcellular location">
    <subcellularLocation>
        <location evidence="2">Endoplasmic reticulum membrane</location>
        <topology evidence="2">Multi-pass membrane protein</topology>
    </subcellularLocation>
</comment>
<keyword evidence="6" id="KW-0479">Metal-binding</keyword>
<dbReference type="AlphaFoldDB" id="A0A316YSI7"/>
<gene>
    <name evidence="17" type="ORF">FA10DRAFT_265798</name>
</gene>
<comment type="cofactor">
    <cofactor evidence="1">
        <name>Zn(2+)</name>
        <dbReference type="ChEBI" id="CHEBI:29105"/>
    </cofactor>
</comment>
<evidence type="ECO:0000256" key="5">
    <source>
        <dbReference type="ARBA" id="ARBA00022692"/>
    </source>
</evidence>
<sequence>MSAATTTATELAGPAKTAATQRTRLISTDMLAEHDTIDSLWVSYKGRVYDVTEFAPDHPGGDDLIMRFAGKDMGDIMEDPVEHSHSESAFDLLEEHYIGRLPLTEEEHALVAPKEEGGADFTGKDSTILITDDFKPRETDLKRDYKNHAFLDLSKPLIPQMWSARFSKDFYLMQVHSPRHLKGSAQLFGPWYLEMFTKTPWYIVPIFWLPISAAIYFRSAQQMEQWIGADISSTASSTMASSSFASSAFQNLTAAPITPSTSLQILTNLVGGIDDDFTNKYLSHDFFHLPSLSSFALVVPLFLTGIFIWGALEYLLHRFLFHVDEFLPDRQIFLLIHFLLHGVHHFLPMDPLRLVMPPLLFTALSYPFTQLAHALFPNAIANGLISGAFFMYVGYDCTHYFLHHTKLPEYVKKLKAHHLQHHYVDYEGRYGVTSTFWDWVFSTDGVVRS</sequence>
<dbReference type="PANTHER" id="PTHR12863:SF1">
    <property type="entry name" value="FATTY ACID 2-HYDROXYLASE"/>
    <property type="match status" value="1"/>
</dbReference>
<dbReference type="InParanoid" id="A0A316YSI7"/>
<dbReference type="InterPro" id="IPR036400">
    <property type="entry name" value="Cyt_B5-like_heme/steroid_sf"/>
</dbReference>
<dbReference type="InterPro" id="IPR006694">
    <property type="entry name" value="Fatty_acid_hydroxylase"/>
</dbReference>
<keyword evidence="14" id="KW-0275">Fatty acid biosynthesis</keyword>
<keyword evidence="10 15" id="KW-1133">Transmembrane helix</keyword>
<evidence type="ECO:0000256" key="4">
    <source>
        <dbReference type="ARBA" id="ARBA00022516"/>
    </source>
</evidence>
<keyword evidence="5 15" id="KW-0812">Transmembrane</keyword>
<dbReference type="EMBL" id="KZ819635">
    <property type="protein sequence ID" value="PWN91986.1"/>
    <property type="molecule type" value="Genomic_DNA"/>
</dbReference>
<evidence type="ECO:0000256" key="1">
    <source>
        <dbReference type="ARBA" id="ARBA00001947"/>
    </source>
</evidence>
<keyword evidence="12" id="KW-0443">Lipid metabolism</keyword>
<dbReference type="InterPro" id="IPR001199">
    <property type="entry name" value="Cyt_B5-like_heme/steroid-bd"/>
</dbReference>
<dbReference type="GO" id="GO:0006633">
    <property type="term" value="P:fatty acid biosynthetic process"/>
    <property type="evidence" value="ECO:0007669"/>
    <property type="project" value="UniProtKB-KW"/>
</dbReference>
<dbReference type="RefSeq" id="XP_025379184.1">
    <property type="nucleotide sequence ID" value="XM_025521217.1"/>
</dbReference>
<dbReference type="OrthoDB" id="2204368at2759"/>
<name>A0A316YSI7_9BASI</name>
<keyword evidence="11" id="KW-0560">Oxidoreductase</keyword>
<evidence type="ECO:0000256" key="9">
    <source>
        <dbReference type="ARBA" id="ARBA00022833"/>
    </source>
</evidence>
<evidence type="ECO:0000259" key="16">
    <source>
        <dbReference type="PROSITE" id="PS50255"/>
    </source>
</evidence>
<evidence type="ECO:0000256" key="3">
    <source>
        <dbReference type="ARBA" id="ARBA00005747"/>
    </source>
</evidence>
<evidence type="ECO:0000256" key="8">
    <source>
        <dbReference type="ARBA" id="ARBA00022832"/>
    </source>
</evidence>
<dbReference type="PRINTS" id="PR00363">
    <property type="entry name" value="CYTOCHROMEB5"/>
</dbReference>
<dbReference type="FunCoup" id="A0A316YSI7">
    <property type="interactions" value="78"/>
</dbReference>
<keyword evidence="4" id="KW-0444">Lipid biosynthesis</keyword>
<dbReference type="STRING" id="215250.A0A316YSI7"/>
<evidence type="ECO:0000256" key="12">
    <source>
        <dbReference type="ARBA" id="ARBA00023098"/>
    </source>
</evidence>
<reference evidence="17" key="1">
    <citation type="journal article" date="2018" name="Mol. Biol. Evol.">
        <title>Broad Genomic Sampling Reveals a Smut Pathogenic Ancestry of the Fungal Clade Ustilaginomycotina.</title>
        <authorList>
            <person name="Kijpornyongpan T."/>
            <person name="Mondo S.J."/>
            <person name="Barry K."/>
            <person name="Sandor L."/>
            <person name="Lee J."/>
            <person name="Lipzen A."/>
            <person name="Pangilinan J."/>
            <person name="LaButti K."/>
            <person name="Hainaut M."/>
            <person name="Henrissat B."/>
            <person name="Grigoriev I.V."/>
            <person name="Spatafora J.W."/>
            <person name="Aime M.C."/>
        </authorList>
    </citation>
    <scope>NUCLEOTIDE SEQUENCE [LARGE SCALE GENOMIC DNA]</scope>
    <source>
        <strain evidence="17">MCA 4198</strain>
    </source>
</reference>
<evidence type="ECO:0000256" key="13">
    <source>
        <dbReference type="ARBA" id="ARBA00023136"/>
    </source>
</evidence>
<dbReference type="PROSITE" id="PS50255">
    <property type="entry name" value="CYTOCHROME_B5_2"/>
    <property type="match status" value="1"/>
</dbReference>
<dbReference type="SUPFAM" id="SSF55856">
    <property type="entry name" value="Cytochrome b5-like heme/steroid binding domain"/>
    <property type="match status" value="1"/>
</dbReference>
<dbReference type="PANTHER" id="PTHR12863">
    <property type="entry name" value="FATTY ACID HYDROXYLASE"/>
    <property type="match status" value="1"/>
</dbReference>
<keyword evidence="13 15" id="KW-0472">Membrane</keyword>
<keyword evidence="8" id="KW-0276">Fatty acid metabolism</keyword>
<evidence type="ECO:0000256" key="6">
    <source>
        <dbReference type="ARBA" id="ARBA00022723"/>
    </source>
</evidence>
<proteinExistence type="inferred from homology"/>
<dbReference type="GeneID" id="37043133"/>
<evidence type="ECO:0000256" key="2">
    <source>
        <dbReference type="ARBA" id="ARBA00004477"/>
    </source>
</evidence>
<dbReference type="Pfam" id="PF04116">
    <property type="entry name" value="FA_hydroxylase"/>
    <property type="match status" value="1"/>
</dbReference>
<dbReference type="Pfam" id="PF00173">
    <property type="entry name" value="Cyt-b5"/>
    <property type="match status" value="1"/>
</dbReference>
<dbReference type="GO" id="GO:0080132">
    <property type="term" value="F:fatty acid 2-hydroxylase activity"/>
    <property type="evidence" value="ECO:0007669"/>
    <property type="project" value="InterPro"/>
</dbReference>
<feature type="transmembrane region" description="Helical" evidence="15">
    <location>
        <begin position="200"/>
        <end position="217"/>
    </location>
</feature>
<evidence type="ECO:0000313" key="17">
    <source>
        <dbReference type="EMBL" id="PWN91986.1"/>
    </source>
</evidence>
<feature type="domain" description="Cytochrome b5 heme-binding" evidence="16">
    <location>
        <begin position="23"/>
        <end position="102"/>
    </location>
</feature>
<comment type="similarity">
    <text evidence="3">Belongs to the sterol desaturase family. SCS7 subfamily.</text>
</comment>
<feature type="transmembrane region" description="Helical" evidence="15">
    <location>
        <begin position="379"/>
        <end position="402"/>
    </location>
</feature>
<evidence type="ECO:0000256" key="7">
    <source>
        <dbReference type="ARBA" id="ARBA00022824"/>
    </source>
</evidence>
<keyword evidence="9" id="KW-0862">Zinc</keyword>
<keyword evidence="18" id="KW-1185">Reference proteome</keyword>
<dbReference type="GO" id="GO:0005789">
    <property type="term" value="C:endoplasmic reticulum membrane"/>
    <property type="evidence" value="ECO:0007669"/>
    <property type="project" value="UniProtKB-SubCell"/>
</dbReference>
<dbReference type="Gene3D" id="3.10.120.10">
    <property type="entry name" value="Cytochrome b5-like heme/steroid binding domain"/>
    <property type="match status" value="1"/>
</dbReference>